<name>A0A7D5R5P5_9ARCH</name>
<gene>
    <name evidence="1" type="ORF">C5F50_02190</name>
</gene>
<reference evidence="1 2" key="1">
    <citation type="submission" date="2018-02" db="EMBL/GenBank/DDBJ databases">
        <title>Complete genome of Nitrosopumilus ureaphilus PS0.</title>
        <authorList>
            <person name="Qin W."/>
            <person name="Zheng Y."/>
            <person name="Stahl D.A."/>
        </authorList>
    </citation>
    <scope>NUCLEOTIDE SEQUENCE [LARGE SCALE GENOMIC DNA]</scope>
    <source>
        <strain evidence="1 2">PS0</strain>
    </source>
</reference>
<accession>A0A7D5R5P5</accession>
<dbReference type="GeneID" id="56066834"/>
<dbReference type="RefSeq" id="WP_179372080.1">
    <property type="nucleotide sequence ID" value="NZ_CP026995.1"/>
</dbReference>
<proteinExistence type="predicted"/>
<dbReference type="KEGG" id="nue:C5F50_02190"/>
<dbReference type="OrthoDB" id="387573at2157"/>
<organism evidence="1 2">
    <name type="scientific">Nitrosopumilus ureiphilus</name>
    <dbReference type="NCBI Taxonomy" id="1470067"/>
    <lineage>
        <taxon>Archaea</taxon>
        <taxon>Nitrososphaerota</taxon>
        <taxon>Nitrososphaeria</taxon>
        <taxon>Nitrosopumilales</taxon>
        <taxon>Nitrosopumilaceae</taxon>
        <taxon>Nitrosopumilus</taxon>
    </lineage>
</organism>
<evidence type="ECO:0000313" key="2">
    <source>
        <dbReference type="Proteomes" id="UP000509478"/>
    </source>
</evidence>
<protein>
    <submittedName>
        <fullName evidence="1">Uncharacterized protein</fullName>
    </submittedName>
</protein>
<sequence>MLVSERDSNVSFISFLAPYFLAGFTLPEEIQNFLDSFEIKKLHSAHDDESIVYSGTALVKLGSDPIISKGNTKFSFEGFETDFRFTIPRMGSAFVDDIIEEMEDRTSSTAVSDLFAVFDSAPETNDKPSIQFKLELLMNTLTFQLPDLWKPGKLTDDNKLIENTSPEFEGRVKIVLPKISFVIERSMDDYFDFDFDLKSWGSRSLDDNDLESGDLVRMIPPIAVHHTGRWGFGIENIILDLSSEYTPPDILEEFGIGEGFKGLYIRGGRFYWENQSLSFGFQLSLEKLLFTIPRNDFLIDVSGDVYINEGNLEVIPLIYDGGRKLLLKENEVTEIPDSSILQLEISGGTPPYDINITFDNDSTNHWDDVTKEVSFAGKTNSSKFTISVEDISEPKKSFSRTYDINITEKLVNENDGTEYDRPAKLLPINITINSEPISGYAITHLKSNGNGVETFKVLGGKNPIVKIYNNDNELIDGIELDELNRLFSFEVQENQRYTIIIDFPEKNDNETFEFYFKNDKPNIVNISAYVDYDTVSSDIFQNYSSSYGGYKGINSFKFWLTNVKTTNGIAEFIITAYDAYPDNLEDFIEEIRTLEQDPDLQDNEHQVLVSLSSRYFPGNNLLFGDNPSDDTYYDSENDEEKLDGLSSYPSRILKGLFSIIRNRNFLRKIAIHNSMINFSGGNLFIEFHNVVKDSYHEIPSNHENNYFGKLEVQAAVHYPQTNISATIERDNSANLHESDLSLLPTPVPPRTPKAPSAIKRIGVKFSARKDNYIFGELLLKLDFLTELEKKIRSSDDLSAPPSGFGTDGVFEIKFGISYDYITKTFTETGSLRSDDHNGLLQLENSVDDEYTEFKNILGSLLIAAPLLDDPNAETNERIRRAALGGAMAVVSGLLELVKTKKITLHGLELILQHIRGESFSNAALFFDYSVLFDIDIPALGISSSEPLKVRYNAMGFNLNFDNGFEYNTVFDSSKGYELNLTDPGLFNIAGPLGDIIQIIAVNVIRYNPSTINFDLALKGDTGVISVDKFKVMIPLNDPSKSTVILPTTVKIDIPKTIVGKGSLSIKDVDGGKKISGSIDLTVIPAKLRISAGVMTEPVRGPETVPESEQRKSTAVLVGMDLEFGSPIILPASGLGIYGFSGLFAMHYKRAEKTRPPGSSVSPALLWLKEAGGKPTTISSSLWKPELDKWSFGVGIILGTLDSGVTCNLHGTFMLELPGPRLLIFVKMSFLKKLPKPDDGDIDVGILGVVDLDFNENTLTVGLLVNYDVEKLISIELPVELFFKLDNMKNWHLYIGTISHPAQARILNIVKGSAYFMADGKDIENFPISRDQRITLPGIALATGIEASVIIGNERIGIYLKVSAGAHLGISSSPFLIAGYIHLEGELRLIIISIGVQSDLSVLAPKPTYIEGRICGKIRLLFFTIEGCVKLSIGDPERELSPSNLVTNVYLQSRSPAISEGQGSERPIDASLGNAVAGDSGETLPVVPIDSVPVIQMIASPLVNNVATFTSTLRTPPSLSVTSEGIGWLEMGGDTKVRYSLTSLQITPSVAPMEASAVWRRDYPPGQPGSNTNVELALFTTVPVAIEKALERSESLDNVVNEGWGNICDSIQQAVPTLWMFCGQPYGLSGSGWNVNGSYLNEQNNNDTGPILYVEEPSPSTQELLYNVIDRRRSGQFTVPARIIVNMKPDFSKKIKKKPLCNKLLQLPKTKTVQKNNSFDFKIPKIIRGENNWLRFHVGRSSSVAILLATSNKYVYINQLDASEQLLSSKHISESEITQTPVSSYRDLPQHWLDSSLSSKITSMLESIMNFENLQKLLVTFTPHSDCRIIEIVNEYIPGEYDTFIGAIESLSTTDVERVTTAERINQDRQDALEEYLNNPSIQLLEPDTVYQLNVGYTADIKKDSNTQTSDITQTFKFKTDNIAPKNLNQFMLGTVPVQEEQYHFYGEPIKIVFNDGYVLDLYEKYGKRLDAELHPGNGPDDGTEIIRTTLSEPEPVNDAIITSPFRESITRLAGRRLTCIPPINNSAYARHTLDFSLKPSMSYTFDIVATSSGNNQSANDSAGSQSSSVIEPLFRRNFVTSRYETLKDFVDDFPSQIQHGMLKSQFSVTGDDPVMTLSDQEIQEKLLESVGKVITPPEENNITVFWMQQDEKYVPCIILIDSVEPAWRNRLELRLETVPNQDDPTFKRAIDEKVPSLQIQESNGYVSKFICSPSGTRTIVILSEDFIQKVSRVLFLKFVSPPSNLFDISTTEEPLEIRLPFNAPWEDDSVD</sequence>
<dbReference type="Proteomes" id="UP000509478">
    <property type="component" value="Chromosome"/>
</dbReference>
<evidence type="ECO:0000313" key="1">
    <source>
        <dbReference type="EMBL" id="QLH06018.1"/>
    </source>
</evidence>
<dbReference type="EMBL" id="CP026995">
    <property type="protein sequence ID" value="QLH06018.1"/>
    <property type="molecule type" value="Genomic_DNA"/>
</dbReference>
<keyword evidence="2" id="KW-1185">Reference proteome</keyword>